<gene>
    <name evidence="2" type="ORF">TCM_039579</name>
</gene>
<keyword evidence="3" id="KW-1185">Reference proteome</keyword>
<dbReference type="PANTHER" id="PTHR48258:SF3">
    <property type="entry name" value="FK506-BINDING PROTEIN 4-LIKE ISOFORM X1"/>
    <property type="match status" value="1"/>
</dbReference>
<reference evidence="2 3" key="1">
    <citation type="journal article" date="2013" name="Genome Biol.">
        <title>The genome sequence of the most widely cultivated cacao type and its use to identify candidate genes regulating pod color.</title>
        <authorList>
            <person name="Motamayor J.C."/>
            <person name="Mockaitis K."/>
            <person name="Schmutz J."/>
            <person name="Haiminen N."/>
            <person name="Iii D.L."/>
            <person name="Cornejo O."/>
            <person name="Findley S.D."/>
            <person name="Zheng P."/>
            <person name="Utro F."/>
            <person name="Royaert S."/>
            <person name="Saski C."/>
            <person name="Jenkins J."/>
            <person name="Podicheti R."/>
            <person name="Zhao M."/>
            <person name="Scheffler B.E."/>
            <person name="Stack J.C."/>
            <person name="Feltus F.A."/>
            <person name="Mustiga G.M."/>
            <person name="Amores F."/>
            <person name="Phillips W."/>
            <person name="Marelli J.P."/>
            <person name="May G.D."/>
            <person name="Shapiro H."/>
            <person name="Ma J."/>
            <person name="Bustamante C.D."/>
            <person name="Schnell R.J."/>
            <person name="Main D."/>
            <person name="Gilbert D."/>
            <person name="Parida L."/>
            <person name="Kuhn D.N."/>
        </authorList>
    </citation>
    <scope>NUCLEOTIDE SEQUENCE [LARGE SCALE GENOMIC DNA]</scope>
    <source>
        <strain evidence="3">cv. Matina 1-6</strain>
    </source>
</reference>
<protein>
    <recommendedName>
        <fullName evidence="4">DUF4216 domain-containing protein</fullName>
    </recommendedName>
</protein>
<proteinExistence type="predicted"/>
<dbReference type="PANTHER" id="PTHR48258">
    <property type="entry name" value="DUF4218 DOMAIN-CONTAINING PROTEIN-RELATED"/>
    <property type="match status" value="1"/>
</dbReference>
<dbReference type="EMBL" id="CM001887">
    <property type="protein sequence ID" value="EOY32094.1"/>
    <property type="molecule type" value="Genomic_DNA"/>
</dbReference>
<feature type="compositionally biased region" description="Acidic residues" evidence="1">
    <location>
        <begin position="134"/>
        <end position="178"/>
    </location>
</feature>
<dbReference type="HOGENOM" id="CLU_845689_0_0_1"/>
<dbReference type="InParanoid" id="A0A061GY90"/>
<feature type="compositionally biased region" description="Basic residues" evidence="1">
    <location>
        <begin position="192"/>
        <end position="203"/>
    </location>
</feature>
<evidence type="ECO:0000313" key="2">
    <source>
        <dbReference type="EMBL" id="EOY32094.1"/>
    </source>
</evidence>
<feature type="compositionally biased region" description="Basic and acidic residues" evidence="1">
    <location>
        <begin position="179"/>
        <end position="191"/>
    </location>
</feature>
<dbReference type="Gramene" id="EOY32094">
    <property type="protein sequence ID" value="EOY32094"/>
    <property type="gene ID" value="TCM_039579"/>
</dbReference>
<name>A0A061GY90_THECC</name>
<organism evidence="2 3">
    <name type="scientific">Theobroma cacao</name>
    <name type="common">Cacao</name>
    <name type="synonym">Cocoa</name>
    <dbReference type="NCBI Taxonomy" id="3641"/>
    <lineage>
        <taxon>Eukaryota</taxon>
        <taxon>Viridiplantae</taxon>
        <taxon>Streptophyta</taxon>
        <taxon>Embryophyta</taxon>
        <taxon>Tracheophyta</taxon>
        <taxon>Spermatophyta</taxon>
        <taxon>Magnoliopsida</taxon>
        <taxon>eudicotyledons</taxon>
        <taxon>Gunneridae</taxon>
        <taxon>Pentapetalae</taxon>
        <taxon>rosids</taxon>
        <taxon>malvids</taxon>
        <taxon>Malvales</taxon>
        <taxon>Malvaceae</taxon>
        <taxon>Byttnerioideae</taxon>
        <taxon>Theobroma</taxon>
    </lineage>
</organism>
<dbReference type="AlphaFoldDB" id="A0A061GY90"/>
<dbReference type="Proteomes" id="UP000026915">
    <property type="component" value="Chromosome 9"/>
</dbReference>
<evidence type="ECO:0000313" key="3">
    <source>
        <dbReference type="Proteomes" id="UP000026915"/>
    </source>
</evidence>
<accession>A0A061GY90</accession>
<evidence type="ECO:0008006" key="4">
    <source>
        <dbReference type="Google" id="ProtNLM"/>
    </source>
</evidence>
<sequence>MFDEIIKGDVMHISKDELKKVRDARFIKWFKNYVVTRTDEIDPRILEISYGPGRMIRCYKGYFINGFKFHTLDYGQNLDIIELEYFGIGNRVVLFKCHWFDSEKCIKHKLTKFIIVVIHQGKEIDEIVNLLIEDEDDDMQKDEGEEDEMEGDENKDDDEEEDELEDDTSETLSDDSDNKEEHEFDYFEKTMVKGKHSKPRPRSTKASESMSLPMNAREFADLSIQQQMQQEFNDVPFETPSLLGASAEQVENETSIHDSRRSPSIDLGASVDNTFSRSRGKGPSVGLQTLVDPSNRLRITPIGERGHHYNHKDHRKSLQWSMVDMEESP</sequence>
<evidence type="ECO:0000256" key="1">
    <source>
        <dbReference type="SAM" id="MobiDB-lite"/>
    </source>
</evidence>
<feature type="region of interest" description="Disordered" evidence="1">
    <location>
        <begin position="134"/>
        <end position="212"/>
    </location>
</feature>
<feature type="compositionally biased region" description="Basic and acidic residues" evidence="1">
    <location>
        <begin position="254"/>
        <end position="263"/>
    </location>
</feature>
<feature type="region of interest" description="Disordered" evidence="1">
    <location>
        <begin position="246"/>
        <end position="292"/>
    </location>
</feature>